<comment type="caution">
    <text evidence="1">The sequence shown here is derived from an EMBL/GenBank/DDBJ whole genome shotgun (WGS) entry which is preliminary data.</text>
</comment>
<reference evidence="1" key="1">
    <citation type="submission" date="2023-03" db="EMBL/GenBank/DDBJ databases">
        <title>Massive genome expansion in bonnet fungi (Mycena s.s.) driven by repeated elements and novel gene families across ecological guilds.</title>
        <authorList>
            <consortium name="Lawrence Berkeley National Laboratory"/>
            <person name="Harder C.B."/>
            <person name="Miyauchi S."/>
            <person name="Viragh M."/>
            <person name="Kuo A."/>
            <person name="Thoen E."/>
            <person name="Andreopoulos B."/>
            <person name="Lu D."/>
            <person name="Skrede I."/>
            <person name="Drula E."/>
            <person name="Henrissat B."/>
            <person name="Morin E."/>
            <person name="Kohler A."/>
            <person name="Barry K."/>
            <person name="LaButti K."/>
            <person name="Morin E."/>
            <person name="Salamov A."/>
            <person name="Lipzen A."/>
            <person name="Mereny Z."/>
            <person name="Hegedus B."/>
            <person name="Baldrian P."/>
            <person name="Stursova M."/>
            <person name="Weitz H."/>
            <person name="Taylor A."/>
            <person name="Grigoriev I.V."/>
            <person name="Nagy L.G."/>
            <person name="Martin F."/>
            <person name="Kauserud H."/>
        </authorList>
    </citation>
    <scope>NUCLEOTIDE SEQUENCE</scope>
    <source>
        <strain evidence="1">CBHHK200</strain>
    </source>
</reference>
<organism evidence="1 2">
    <name type="scientific">Mycena alexandri</name>
    <dbReference type="NCBI Taxonomy" id="1745969"/>
    <lineage>
        <taxon>Eukaryota</taxon>
        <taxon>Fungi</taxon>
        <taxon>Dikarya</taxon>
        <taxon>Basidiomycota</taxon>
        <taxon>Agaricomycotina</taxon>
        <taxon>Agaricomycetes</taxon>
        <taxon>Agaricomycetidae</taxon>
        <taxon>Agaricales</taxon>
        <taxon>Marasmiineae</taxon>
        <taxon>Mycenaceae</taxon>
        <taxon>Mycena</taxon>
    </lineage>
</organism>
<sequence length="156" mass="17301">LLNETELDKLLIETLKAGKDESGKRLRLYGPVYVDTPAAKVVFHGACKNAGKHTAIAGAAVYFGNNSPKTQSLRCWGNQANTRADLIGLFWAIKSSPLRKSLEISMRSEYAIRSVVCYATKNETCGWTCPNGDILKIILHWIKVRAAPIRFIHLKS</sequence>
<feature type="non-terminal residue" evidence="1">
    <location>
        <position position="156"/>
    </location>
</feature>
<evidence type="ECO:0008006" key="3">
    <source>
        <dbReference type="Google" id="ProtNLM"/>
    </source>
</evidence>
<dbReference type="EMBL" id="JARJCM010000142">
    <property type="protein sequence ID" value="KAJ7026213.1"/>
    <property type="molecule type" value="Genomic_DNA"/>
</dbReference>
<dbReference type="Proteomes" id="UP001218188">
    <property type="component" value="Unassembled WGS sequence"/>
</dbReference>
<dbReference type="GO" id="GO:0003676">
    <property type="term" value="F:nucleic acid binding"/>
    <property type="evidence" value="ECO:0007669"/>
    <property type="project" value="InterPro"/>
</dbReference>
<name>A0AAD6WT53_9AGAR</name>
<evidence type="ECO:0000313" key="2">
    <source>
        <dbReference type="Proteomes" id="UP001218188"/>
    </source>
</evidence>
<dbReference type="AlphaFoldDB" id="A0AAD6WT53"/>
<dbReference type="SUPFAM" id="SSF53098">
    <property type="entry name" value="Ribonuclease H-like"/>
    <property type="match status" value="1"/>
</dbReference>
<protein>
    <recommendedName>
        <fullName evidence="3">RNase H type-1 domain-containing protein</fullName>
    </recommendedName>
</protein>
<dbReference type="InterPro" id="IPR012337">
    <property type="entry name" value="RNaseH-like_sf"/>
</dbReference>
<gene>
    <name evidence="1" type="ORF">C8F04DRAFT_897154</name>
</gene>
<accession>A0AAD6WT53</accession>
<feature type="non-terminal residue" evidence="1">
    <location>
        <position position="1"/>
    </location>
</feature>
<dbReference type="Gene3D" id="3.30.420.10">
    <property type="entry name" value="Ribonuclease H-like superfamily/Ribonuclease H"/>
    <property type="match status" value="1"/>
</dbReference>
<keyword evidence="2" id="KW-1185">Reference proteome</keyword>
<proteinExistence type="predicted"/>
<evidence type="ECO:0000313" key="1">
    <source>
        <dbReference type="EMBL" id="KAJ7026213.1"/>
    </source>
</evidence>
<dbReference type="InterPro" id="IPR036397">
    <property type="entry name" value="RNaseH_sf"/>
</dbReference>